<dbReference type="InterPro" id="IPR031594">
    <property type="entry name" value="OFeT_1"/>
</dbReference>
<reference evidence="2" key="1">
    <citation type="submission" date="2020-10" db="EMBL/GenBank/DDBJ databases">
        <authorList>
            <person name="Castelo-Branco R."/>
            <person name="Eusebio N."/>
            <person name="Adriana R."/>
            <person name="Vieira A."/>
            <person name="Brugerolle De Fraissinette N."/>
            <person name="Rezende De Castro R."/>
            <person name="Schneider M.P."/>
            <person name="Vasconcelos V."/>
            <person name="Leao P.N."/>
        </authorList>
    </citation>
    <scope>NUCLEOTIDE SEQUENCE</scope>
    <source>
        <strain evidence="2">LEGE 11467</strain>
    </source>
</reference>
<dbReference type="AlphaFoldDB" id="A0A928Z7L6"/>
<accession>A0A928Z7L6</accession>
<dbReference type="EMBL" id="JADEXN010000106">
    <property type="protein sequence ID" value="MBE9040660.1"/>
    <property type="molecule type" value="Genomic_DNA"/>
</dbReference>
<keyword evidence="1" id="KW-0472">Membrane</keyword>
<dbReference type="Pfam" id="PF16955">
    <property type="entry name" value="OFeT_1"/>
    <property type="match status" value="1"/>
</dbReference>
<name>A0A928Z7L6_9CYAN</name>
<proteinExistence type="predicted"/>
<dbReference type="RefSeq" id="WP_264320904.1">
    <property type="nucleotide sequence ID" value="NZ_JADEXN010000106.1"/>
</dbReference>
<feature type="transmembrane region" description="Helical" evidence="1">
    <location>
        <begin position="35"/>
        <end position="55"/>
    </location>
</feature>
<keyword evidence="1" id="KW-0812">Transmembrane</keyword>
<evidence type="ECO:0000313" key="2">
    <source>
        <dbReference type="EMBL" id="MBE9040660.1"/>
    </source>
</evidence>
<evidence type="ECO:0000313" key="3">
    <source>
        <dbReference type="Proteomes" id="UP000621799"/>
    </source>
</evidence>
<dbReference type="Proteomes" id="UP000621799">
    <property type="component" value="Unassembled WGS sequence"/>
</dbReference>
<organism evidence="2 3">
    <name type="scientific">Zarconia navalis LEGE 11467</name>
    <dbReference type="NCBI Taxonomy" id="1828826"/>
    <lineage>
        <taxon>Bacteria</taxon>
        <taxon>Bacillati</taxon>
        <taxon>Cyanobacteriota</taxon>
        <taxon>Cyanophyceae</taxon>
        <taxon>Oscillatoriophycideae</taxon>
        <taxon>Oscillatoriales</taxon>
        <taxon>Oscillatoriales incertae sedis</taxon>
        <taxon>Zarconia</taxon>
        <taxon>Zarconia navalis</taxon>
    </lineage>
</organism>
<evidence type="ECO:0000256" key="1">
    <source>
        <dbReference type="SAM" id="Phobius"/>
    </source>
</evidence>
<protein>
    <submittedName>
        <fullName evidence="2">Uncharacterized protein</fullName>
    </submittedName>
</protein>
<feature type="transmembrane region" description="Helical" evidence="1">
    <location>
        <begin position="181"/>
        <end position="200"/>
    </location>
</feature>
<feature type="transmembrane region" description="Helical" evidence="1">
    <location>
        <begin position="122"/>
        <end position="147"/>
    </location>
</feature>
<gene>
    <name evidence="2" type="ORF">IQ235_07685</name>
</gene>
<keyword evidence="3" id="KW-1185">Reference proteome</keyword>
<keyword evidence="1" id="KW-1133">Transmembrane helix</keyword>
<sequence>MNVNVWAASAAGSFVEFLELAVIAYAIARSGYPQEALWGSIIGILGIIAISLPFGRVLQTIPLHFLQIAIGSILIVFGLRWMHKSIRRQVKNTRAGWMSENPLSAEDIILDDRSKNFNILNFWIVTKSAILETLEIAILVVTLGLASQAWTEAIGGAIAALLFSIIIVFILHNYLLNIPEVLIKLGAGVFLISLGTFWLGEGFGFDWFFGELSILAIITTYSLIAFAIVQWQKIRSQQLELKFDIELKIKE</sequence>
<feature type="transmembrane region" description="Helical" evidence="1">
    <location>
        <begin position="212"/>
        <end position="231"/>
    </location>
</feature>
<feature type="transmembrane region" description="Helical" evidence="1">
    <location>
        <begin position="153"/>
        <end position="174"/>
    </location>
</feature>
<comment type="caution">
    <text evidence="2">The sequence shown here is derived from an EMBL/GenBank/DDBJ whole genome shotgun (WGS) entry which is preliminary data.</text>
</comment>
<feature type="transmembrane region" description="Helical" evidence="1">
    <location>
        <begin position="6"/>
        <end position="28"/>
    </location>
</feature>
<feature type="transmembrane region" description="Helical" evidence="1">
    <location>
        <begin position="61"/>
        <end position="82"/>
    </location>
</feature>